<dbReference type="RefSeq" id="WP_004794553.1">
    <property type="nucleotide sequence ID" value="NZ_LR215010.1"/>
</dbReference>
<comment type="function">
    <text evidence="3 4">Participates actively in the response to hyperosmotic and heat shock by preventing the aggregation of stress-denatured proteins, in association with DnaK and GrpE. It is the nucleotide exchange factor for DnaK and may function as a thermosensor. Unfolded proteins bind initially to DnaJ; upon interaction with the DnaJ-bound protein, DnaK hydrolyzes its bound ATP, resulting in the formation of a stable complex. GrpE releases ADP from DnaK; ATP binding to DnaK triggers the release of the substrate protein, thus completing the reaction cycle. Several rounds of ATP-dependent interactions between DnaJ, DnaK and GrpE are required for fully efficient folding.</text>
</comment>
<accession>A0A449AQX3</accession>
<dbReference type="PANTHER" id="PTHR21237:SF23">
    <property type="entry name" value="GRPE PROTEIN HOMOLOG, MITOCHONDRIAL"/>
    <property type="match status" value="1"/>
</dbReference>
<keyword evidence="3" id="KW-0963">Cytoplasm</keyword>
<evidence type="ECO:0000313" key="7">
    <source>
        <dbReference type="Proteomes" id="UP000290495"/>
    </source>
</evidence>
<dbReference type="GO" id="GO:0000774">
    <property type="term" value="F:adenyl-nucleotide exchange factor activity"/>
    <property type="evidence" value="ECO:0007669"/>
    <property type="project" value="InterPro"/>
</dbReference>
<dbReference type="SUPFAM" id="SSF54534">
    <property type="entry name" value="FKBP-like"/>
    <property type="match status" value="1"/>
</dbReference>
<proteinExistence type="inferred from homology"/>
<dbReference type="GO" id="GO:0006457">
    <property type="term" value="P:protein folding"/>
    <property type="evidence" value="ECO:0007669"/>
    <property type="project" value="InterPro"/>
</dbReference>
<dbReference type="HAMAP" id="MF_01151">
    <property type="entry name" value="GrpE"/>
    <property type="match status" value="1"/>
</dbReference>
<evidence type="ECO:0000313" key="6">
    <source>
        <dbReference type="EMBL" id="VEU68742.1"/>
    </source>
</evidence>
<comment type="similarity">
    <text evidence="1 3">Belongs to the GrpE family.</text>
</comment>
<dbReference type="GO" id="GO:0003755">
    <property type="term" value="F:peptidyl-prolyl cis-trans isomerase activity"/>
    <property type="evidence" value="ECO:0007669"/>
    <property type="project" value="InterPro"/>
</dbReference>
<dbReference type="PROSITE" id="PS01071">
    <property type="entry name" value="GRPE"/>
    <property type="match status" value="1"/>
</dbReference>
<dbReference type="PANTHER" id="PTHR21237">
    <property type="entry name" value="GRPE PROTEIN"/>
    <property type="match status" value="1"/>
</dbReference>
<keyword evidence="5" id="KW-0175">Coiled coil</keyword>
<evidence type="ECO:0000256" key="3">
    <source>
        <dbReference type="HAMAP-Rule" id="MF_01151"/>
    </source>
</evidence>
<dbReference type="Pfam" id="PF01025">
    <property type="entry name" value="GrpE"/>
    <property type="match status" value="1"/>
</dbReference>
<dbReference type="Gene3D" id="3.90.20.20">
    <property type="match status" value="1"/>
</dbReference>
<evidence type="ECO:0000256" key="4">
    <source>
        <dbReference type="RuleBase" id="RU000639"/>
    </source>
</evidence>
<organism evidence="6 7">
    <name type="scientific">Mycoplasmopsis canis</name>
    <dbReference type="NCBI Taxonomy" id="29555"/>
    <lineage>
        <taxon>Bacteria</taxon>
        <taxon>Bacillati</taxon>
        <taxon>Mycoplasmatota</taxon>
        <taxon>Mycoplasmoidales</taxon>
        <taxon>Metamycoplasmataceae</taxon>
        <taxon>Mycoplasmopsis</taxon>
    </lineage>
</organism>
<dbReference type="EMBL" id="LR215010">
    <property type="protein sequence ID" value="VEU68742.1"/>
    <property type="molecule type" value="Genomic_DNA"/>
</dbReference>
<dbReference type="Gene3D" id="3.10.50.40">
    <property type="match status" value="1"/>
</dbReference>
<sequence length="274" mass="31390">MTNIKIKHNDILKANFKLIIEDAIISEYSNKYEIVVGKNEYLPGFDDYLNGRKIKDNLEIKFSFPKNYSIRDFAGKKAIVEISEIVLLENNSSKTNDDELKKKIAELEAKLSLKELEIIKLSEAYKSKANEFGSKTQEKIEQITNEYKEKLDQEKKEIKKYALQSFAEDFAIPYNNFISAIKAGENSQSAEVNNYVYGFNIVAKQFESLLNDNNIQLIKPEINSEFDPALQEVVDFKESEESNNKIIKVIRYGFSLNGRVIVPSSVVLSKKISN</sequence>
<dbReference type="GO" id="GO:0051087">
    <property type="term" value="F:protein-folding chaperone binding"/>
    <property type="evidence" value="ECO:0007669"/>
    <property type="project" value="InterPro"/>
</dbReference>
<gene>
    <name evidence="6" type="primary">MCYN0297</name>
    <name evidence="3" type="synonym">grpE</name>
    <name evidence="6" type="ORF">NCTC10146_00194</name>
</gene>
<feature type="coiled-coil region" evidence="5">
    <location>
        <begin position="90"/>
        <end position="164"/>
    </location>
</feature>
<dbReference type="SUPFAM" id="SSF51064">
    <property type="entry name" value="Head domain of nucleotide exchange factor GrpE"/>
    <property type="match status" value="1"/>
</dbReference>
<name>A0A449AQX3_9BACT</name>
<dbReference type="InterPro" id="IPR009012">
    <property type="entry name" value="GrpE_head"/>
</dbReference>
<comment type="subunit">
    <text evidence="3">Homodimer.</text>
</comment>
<dbReference type="InterPro" id="IPR000740">
    <property type="entry name" value="GrpE"/>
</dbReference>
<reference evidence="6 7" key="1">
    <citation type="submission" date="2019-01" db="EMBL/GenBank/DDBJ databases">
        <authorList>
            <consortium name="Pathogen Informatics"/>
        </authorList>
    </citation>
    <scope>NUCLEOTIDE SEQUENCE [LARGE SCALE GENOMIC DNA]</scope>
    <source>
        <strain evidence="6 7">NCTC10146</strain>
    </source>
</reference>
<protein>
    <recommendedName>
        <fullName evidence="3 4">Protein GrpE</fullName>
    </recommendedName>
    <alternativeName>
        <fullName evidence="3">HSP-70 cofactor</fullName>
    </alternativeName>
</protein>
<dbReference type="AlphaFoldDB" id="A0A449AQX3"/>
<evidence type="ECO:0000256" key="1">
    <source>
        <dbReference type="ARBA" id="ARBA00009054"/>
    </source>
</evidence>
<evidence type="ECO:0000256" key="5">
    <source>
        <dbReference type="SAM" id="Coils"/>
    </source>
</evidence>
<dbReference type="SUPFAM" id="SSF58014">
    <property type="entry name" value="Coiled-coil domain of nucleotide exchange factor GrpE"/>
    <property type="match status" value="1"/>
</dbReference>
<keyword evidence="2 3" id="KW-0143">Chaperone</keyword>
<dbReference type="GO" id="GO:0005737">
    <property type="term" value="C:cytoplasm"/>
    <property type="evidence" value="ECO:0007669"/>
    <property type="project" value="UniProtKB-SubCell"/>
</dbReference>
<dbReference type="GO" id="GO:0042803">
    <property type="term" value="F:protein homodimerization activity"/>
    <property type="evidence" value="ECO:0007669"/>
    <property type="project" value="InterPro"/>
</dbReference>
<dbReference type="InterPro" id="IPR013805">
    <property type="entry name" value="GrpE_CC"/>
</dbReference>
<dbReference type="InterPro" id="IPR046357">
    <property type="entry name" value="PPIase_dom_sf"/>
</dbReference>
<dbReference type="Gene3D" id="2.30.22.10">
    <property type="entry name" value="Head domain of nucleotide exchange factor GrpE"/>
    <property type="match status" value="1"/>
</dbReference>
<keyword evidence="3 4" id="KW-0346">Stress response</keyword>
<evidence type="ECO:0000256" key="2">
    <source>
        <dbReference type="ARBA" id="ARBA00023186"/>
    </source>
</evidence>
<comment type="subcellular location">
    <subcellularLocation>
        <location evidence="3">Cytoplasm</location>
    </subcellularLocation>
</comment>
<dbReference type="Proteomes" id="UP000290495">
    <property type="component" value="Chromosome"/>
</dbReference>
<dbReference type="GO" id="GO:0051082">
    <property type="term" value="F:unfolded protein binding"/>
    <property type="evidence" value="ECO:0007669"/>
    <property type="project" value="TreeGrafter"/>
</dbReference>